<comment type="cofactor">
    <cofactor evidence="1">
        <name>Zn(2+)</name>
        <dbReference type="ChEBI" id="CHEBI:29105"/>
    </cofactor>
</comment>
<feature type="transmembrane region" description="Helical" evidence="7">
    <location>
        <begin position="394"/>
        <end position="414"/>
    </location>
</feature>
<evidence type="ECO:0000256" key="7">
    <source>
        <dbReference type="SAM" id="Phobius"/>
    </source>
</evidence>
<evidence type="ECO:0000256" key="1">
    <source>
        <dbReference type="ARBA" id="ARBA00001947"/>
    </source>
</evidence>
<dbReference type="PANTHER" id="PTHR10120">
    <property type="entry name" value="CAAX PRENYL PROTEASE 1"/>
    <property type="match status" value="1"/>
</dbReference>
<feature type="transmembrane region" description="Helical" evidence="7">
    <location>
        <begin position="61"/>
        <end position="80"/>
    </location>
</feature>
<dbReference type="GO" id="GO:0004222">
    <property type="term" value="F:metalloendopeptidase activity"/>
    <property type="evidence" value="ECO:0007669"/>
    <property type="project" value="InterPro"/>
</dbReference>
<reference evidence="9" key="1">
    <citation type="submission" date="2022-01" db="EMBL/GenBank/DDBJ databases">
        <title>Genome Sequence Resource for Two Populations of Ditylenchus destructor, the Migratory Endoparasitic Phytonematode.</title>
        <authorList>
            <person name="Zhang H."/>
            <person name="Lin R."/>
            <person name="Xie B."/>
        </authorList>
    </citation>
    <scope>NUCLEOTIDE SEQUENCE</scope>
    <source>
        <strain evidence="9">BazhouSP</strain>
    </source>
</reference>
<evidence type="ECO:0000256" key="3">
    <source>
        <dbReference type="ARBA" id="ARBA00022723"/>
    </source>
</evidence>
<accession>A0AAD4MLM6</accession>
<gene>
    <name evidence="9" type="ORF">DdX_18424</name>
</gene>
<keyword evidence="7" id="KW-1133">Transmembrane helix</keyword>
<evidence type="ECO:0000256" key="2">
    <source>
        <dbReference type="ARBA" id="ARBA00022670"/>
    </source>
</evidence>
<dbReference type="GO" id="GO:0006508">
    <property type="term" value="P:proteolysis"/>
    <property type="evidence" value="ECO:0007669"/>
    <property type="project" value="UniProtKB-KW"/>
</dbReference>
<evidence type="ECO:0000256" key="5">
    <source>
        <dbReference type="ARBA" id="ARBA00022833"/>
    </source>
</evidence>
<proteinExistence type="predicted"/>
<keyword evidence="7" id="KW-0812">Transmembrane</keyword>
<dbReference type="Proteomes" id="UP001201812">
    <property type="component" value="Unassembled WGS sequence"/>
</dbReference>
<feature type="transmembrane region" description="Helical" evidence="7">
    <location>
        <begin position="236"/>
        <end position="257"/>
    </location>
</feature>
<evidence type="ECO:0000313" key="9">
    <source>
        <dbReference type="EMBL" id="KAI1697594.1"/>
    </source>
</evidence>
<dbReference type="GO" id="GO:0046872">
    <property type="term" value="F:metal ion binding"/>
    <property type="evidence" value="ECO:0007669"/>
    <property type="project" value="UniProtKB-KW"/>
</dbReference>
<keyword evidence="6" id="KW-0482">Metalloprotease</keyword>
<evidence type="ECO:0000256" key="6">
    <source>
        <dbReference type="ARBA" id="ARBA00023049"/>
    </source>
</evidence>
<dbReference type="AlphaFoldDB" id="A0AAD4MLM6"/>
<dbReference type="Gene3D" id="3.30.2010.10">
    <property type="entry name" value="Metalloproteases ('zincins'), catalytic domain"/>
    <property type="match status" value="1"/>
</dbReference>
<comment type="caution">
    <text evidence="9">The sequence shown here is derived from an EMBL/GenBank/DDBJ whole genome shotgun (WGS) entry which is preliminary data.</text>
</comment>
<sequence>MCNQRDHPHRLSLLLRPRRERAKWSAGRFYKDWEAVSLERRGGWQNCCVRCWNFVRGKSKLFWLLFLIKTICFMAEIGIYTKQADFISSTNYSAAMTKFNGSLEAFEEEKEEHLSEHQIEMFGLFLRDLVILAFIFVEAGPYLWSLIGRLLKFIHSFCRRALWCVEWENHNDDSREAQEEIKHSIFATFLVTFMPRAIVSVVSLDLYSIILCFYNTAAWIVAVGTFLLVMKLPNRISWLILWMISVAQIYVSMDVIFHLTEHRKMLPNDSLQKELRNFSIQVGFDPTHIYVTKNVENDNLTAPAYTAGIFFHQRIVFLDTAIGYSYDKLGKEDDPALNLLDASEELHENNGTTFNIQKYLAMYRRRRLRSKINRMILSIYAHEISHWTNSHVAWKNAVLAVDRLLMVLLLVALCKHRPLYTAFGFKNKPILVGAIIILYMVAAPYNFFKAFLVNWISQAFERQADQYTTTVGLGSEFCFVFSAFNNHVPFQEDWLFSLYEKEHPPFYERLRALNCTRT</sequence>
<evidence type="ECO:0000313" key="10">
    <source>
        <dbReference type="Proteomes" id="UP001201812"/>
    </source>
</evidence>
<keyword evidence="7" id="KW-0472">Membrane</keyword>
<name>A0AAD4MLM6_9BILA</name>
<evidence type="ECO:0000256" key="4">
    <source>
        <dbReference type="ARBA" id="ARBA00022801"/>
    </source>
</evidence>
<keyword evidence="2" id="KW-0645">Protease</keyword>
<feature type="domain" description="Peptidase M48" evidence="8">
    <location>
        <begin position="372"/>
        <end position="514"/>
    </location>
</feature>
<keyword evidence="4" id="KW-0378">Hydrolase</keyword>
<protein>
    <submittedName>
        <fullName evidence="9">Peptidase family m48 domain-containing protein</fullName>
    </submittedName>
</protein>
<dbReference type="Pfam" id="PF01435">
    <property type="entry name" value="Peptidase_M48"/>
    <property type="match status" value="1"/>
</dbReference>
<keyword evidence="10" id="KW-1185">Reference proteome</keyword>
<feature type="transmembrane region" description="Helical" evidence="7">
    <location>
        <begin position="430"/>
        <end position="448"/>
    </location>
</feature>
<keyword evidence="3" id="KW-0479">Metal-binding</keyword>
<evidence type="ECO:0000259" key="8">
    <source>
        <dbReference type="Pfam" id="PF01435"/>
    </source>
</evidence>
<feature type="transmembrane region" description="Helical" evidence="7">
    <location>
        <begin position="206"/>
        <end position="230"/>
    </location>
</feature>
<feature type="transmembrane region" description="Helical" evidence="7">
    <location>
        <begin position="129"/>
        <end position="151"/>
    </location>
</feature>
<organism evidence="9 10">
    <name type="scientific">Ditylenchus destructor</name>
    <dbReference type="NCBI Taxonomy" id="166010"/>
    <lineage>
        <taxon>Eukaryota</taxon>
        <taxon>Metazoa</taxon>
        <taxon>Ecdysozoa</taxon>
        <taxon>Nematoda</taxon>
        <taxon>Chromadorea</taxon>
        <taxon>Rhabditida</taxon>
        <taxon>Tylenchina</taxon>
        <taxon>Tylenchomorpha</taxon>
        <taxon>Sphaerularioidea</taxon>
        <taxon>Anguinidae</taxon>
        <taxon>Anguininae</taxon>
        <taxon>Ditylenchus</taxon>
    </lineage>
</organism>
<keyword evidence="5" id="KW-0862">Zinc</keyword>
<dbReference type="InterPro" id="IPR001915">
    <property type="entry name" value="Peptidase_M48"/>
</dbReference>
<dbReference type="EMBL" id="JAKKPZ010000261">
    <property type="protein sequence ID" value="KAI1697594.1"/>
    <property type="molecule type" value="Genomic_DNA"/>
</dbReference>